<dbReference type="AlphaFoldDB" id="A0A0C5JLH0"/>
<evidence type="ECO:0000313" key="4">
    <source>
        <dbReference type="EMBL" id="AJP48221.1"/>
    </source>
</evidence>
<dbReference type="SMART" id="SM00935">
    <property type="entry name" value="OmpH"/>
    <property type="match status" value="1"/>
</dbReference>
<dbReference type="Pfam" id="PF03938">
    <property type="entry name" value="OmpH"/>
    <property type="match status" value="1"/>
</dbReference>
<reference evidence="4 5" key="1">
    <citation type="journal article" date="2015" name="Genome Announc.">
        <title>Complete Genome Sequence of a Novel Bacterium within the Family Rhodocyclaceae That Degrades Polycyclic Aromatic Hydrocarbons.</title>
        <authorList>
            <person name="Singleton D.R."/>
            <person name="Dickey A.N."/>
            <person name="Scholl E.H."/>
            <person name="Wright F.A."/>
            <person name="Aitken M.D."/>
        </authorList>
    </citation>
    <scope>NUCLEOTIDE SEQUENCE [LARGE SCALE GENOMIC DNA]</scope>
    <source>
        <strain evidence="5">PG1-Ca6</strain>
    </source>
</reference>
<dbReference type="HOGENOM" id="CLU_101388_1_0_4"/>
<dbReference type="GO" id="GO:0050821">
    <property type="term" value="P:protein stabilization"/>
    <property type="evidence" value="ECO:0007669"/>
    <property type="project" value="TreeGrafter"/>
</dbReference>
<dbReference type="InterPro" id="IPR024930">
    <property type="entry name" value="Skp_dom_sf"/>
</dbReference>
<dbReference type="STRING" id="1565605.PG1C_06625"/>
<evidence type="ECO:0000256" key="2">
    <source>
        <dbReference type="PIRNR" id="PIRNR002094"/>
    </source>
</evidence>
<dbReference type="GO" id="GO:0051082">
    <property type="term" value="F:unfolded protein binding"/>
    <property type="evidence" value="ECO:0007669"/>
    <property type="project" value="InterPro"/>
</dbReference>
<evidence type="ECO:0000256" key="1">
    <source>
        <dbReference type="ARBA" id="ARBA00022729"/>
    </source>
</evidence>
<proteinExistence type="inferred from homology"/>
<keyword evidence="1 3" id="KW-0732">Signal</keyword>
<dbReference type="RefSeq" id="WP_202636696.1">
    <property type="nucleotide sequence ID" value="NZ_CP010554.1"/>
</dbReference>
<keyword evidence="5" id="KW-1185">Reference proteome</keyword>
<gene>
    <name evidence="4" type="ORF">PG1C_06625</name>
</gene>
<accession>A0A0C5JLH0</accession>
<dbReference type="PANTHER" id="PTHR35089">
    <property type="entry name" value="CHAPERONE PROTEIN SKP"/>
    <property type="match status" value="1"/>
</dbReference>
<comment type="similarity">
    <text evidence="2">Belongs to the skp family.</text>
</comment>
<dbReference type="PIRSF" id="PIRSF002094">
    <property type="entry name" value="OMP26_Skp"/>
    <property type="match status" value="1"/>
</dbReference>
<dbReference type="PATRIC" id="fig|1565605.3.peg.1393"/>
<feature type="signal peptide" evidence="3">
    <location>
        <begin position="1"/>
        <end position="21"/>
    </location>
</feature>
<evidence type="ECO:0000256" key="3">
    <source>
        <dbReference type="SAM" id="SignalP"/>
    </source>
</evidence>
<dbReference type="InterPro" id="IPR005632">
    <property type="entry name" value="Chaperone_Skp"/>
</dbReference>
<organism evidence="4 5">
    <name type="scientific">Rugosibacter aromaticivorans</name>
    <dbReference type="NCBI Taxonomy" id="1565605"/>
    <lineage>
        <taxon>Bacteria</taxon>
        <taxon>Pseudomonadati</taxon>
        <taxon>Pseudomonadota</taxon>
        <taxon>Betaproteobacteria</taxon>
        <taxon>Nitrosomonadales</taxon>
        <taxon>Sterolibacteriaceae</taxon>
        <taxon>Rugosibacter</taxon>
    </lineage>
</organism>
<dbReference type="GO" id="GO:0005829">
    <property type="term" value="C:cytosol"/>
    <property type="evidence" value="ECO:0007669"/>
    <property type="project" value="TreeGrafter"/>
</dbReference>
<dbReference type="PANTHER" id="PTHR35089:SF1">
    <property type="entry name" value="CHAPERONE PROTEIN SKP"/>
    <property type="match status" value="1"/>
</dbReference>
<feature type="chain" id="PRO_5002189658" evidence="3">
    <location>
        <begin position="22"/>
        <end position="166"/>
    </location>
</feature>
<sequence length="166" mass="19161">MLKNIAITGIALLMLCGAAQADTKIGFINNQRILAESPQAAKAKKRIEKDFEKRDQELQRMVKQLQTLQESLDKNSPTLTEAERRTKERELADLTRDVQRKQREFREDLSQRQNDEMAAIFERINKVIKQIADAEKFDIILQEAVYFNQRIDITDKVIKALGDGTK</sequence>
<dbReference type="Proteomes" id="UP000061603">
    <property type="component" value="Chromosome"/>
</dbReference>
<evidence type="ECO:0000313" key="5">
    <source>
        <dbReference type="Proteomes" id="UP000061603"/>
    </source>
</evidence>
<dbReference type="Gene3D" id="3.30.910.20">
    <property type="entry name" value="Skp domain"/>
    <property type="match status" value="1"/>
</dbReference>
<name>A0A0C5JLH0_9PROT</name>
<dbReference type="EMBL" id="CP010554">
    <property type="protein sequence ID" value="AJP48221.1"/>
    <property type="molecule type" value="Genomic_DNA"/>
</dbReference>
<dbReference type="SUPFAM" id="SSF111384">
    <property type="entry name" value="OmpH-like"/>
    <property type="match status" value="1"/>
</dbReference>
<dbReference type="KEGG" id="rbu:PG1C_06625"/>
<protein>
    <submittedName>
        <fullName evidence="4">Membrane protein</fullName>
    </submittedName>
</protein>